<proteinExistence type="predicted"/>
<dbReference type="EMBL" id="SDRB02000227">
    <property type="protein sequence ID" value="THG23656.1"/>
    <property type="molecule type" value="Genomic_DNA"/>
</dbReference>
<name>A0A4S4F4A8_CAMSN</name>
<keyword evidence="3" id="KW-1185">Reference proteome</keyword>
<reference evidence="2 3" key="1">
    <citation type="journal article" date="2018" name="Proc. Natl. Acad. Sci. U.S.A.">
        <title>Draft genome sequence of Camellia sinensis var. sinensis provides insights into the evolution of the tea genome and tea quality.</title>
        <authorList>
            <person name="Wei C."/>
            <person name="Yang H."/>
            <person name="Wang S."/>
            <person name="Zhao J."/>
            <person name="Liu C."/>
            <person name="Gao L."/>
            <person name="Xia E."/>
            <person name="Lu Y."/>
            <person name="Tai Y."/>
            <person name="She G."/>
            <person name="Sun J."/>
            <person name="Cao H."/>
            <person name="Tong W."/>
            <person name="Gao Q."/>
            <person name="Li Y."/>
            <person name="Deng W."/>
            <person name="Jiang X."/>
            <person name="Wang W."/>
            <person name="Chen Q."/>
            <person name="Zhang S."/>
            <person name="Li H."/>
            <person name="Wu J."/>
            <person name="Wang P."/>
            <person name="Li P."/>
            <person name="Shi C."/>
            <person name="Zheng F."/>
            <person name="Jian J."/>
            <person name="Huang B."/>
            <person name="Shan D."/>
            <person name="Shi M."/>
            <person name="Fang C."/>
            <person name="Yue Y."/>
            <person name="Li F."/>
            <person name="Li D."/>
            <person name="Wei S."/>
            <person name="Han B."/>
            <person name="Jiang C."/>
            <person name="Yin Y."/>
            <person name="Xia T."/>
            <person name="Zhang Z."/>
            <person name="Bennetzen J.L."/>
            <person name="Zhao S."/>
            <person name="Wan X."/>
        </authorList>
    </citation>
    <scope>NUCLEOTIDE SEQUENCE [LARGE SCALE GENOMIC DNA]</scope>
    <source>
        <strain evidence="3">cv. Shuchazao</strain>
        <tissue evidence="2">Leaf</tissue>
    </source>
</reference>
<gene>
    <name evidence="2" type="ORF">TEA_013745</name>
</gene>
<dbReference type="Proteomes" id="UP000306102">
    <property type="component" value="Unassembled WGS sequence"/>
</dbReference>
<dbReference type="AlphaFoldDB" id="A0A4S4F4A8"/>
<organism evidence="2 3">
    <name type="scientific">Camellia sinensis var. sinensis</name>
    <name type="common">China tea</name>
    <dbReference type="NCBI Taxonomy" id="542762"/>
    <lineage>
        <taxon>Eukaryota</taxon>
        <taxon>Viridiplantae</taxon>
        <taxon>Streptophyta</taxon>
        <taxon>Embryophyta</taxon>
        <taxon>Tracheophyta</taxon>
        <taxon>Spermatophyta</taxon>
        <taxon>Magnoliopsida</taxon>
        <taxon>eudicotyledons</taxon>
        <taxon>Gunneridae</taxon>
        <taxon>Pentapetalae</taxon>
        <taxon>asterids</taxon>
        <taxon>Ericales</taxon>
        <taxon>Theaceae</taxon>
        <taxon>Camellia</taxon>
    </lineage>
</organism>
<evidence type="ECO:0000256" key="1">
    <source>
        <dbReference type="SAM" id="MobiDB-lite"/>
    </source>
</evidence>
<sequence>MVINGGYKPPLKANSSIVWNSLESLVQFNPNMEFRNGTYVIWQIPNSPNAVPFLAHGCSGRAINFWNKSPKCPNCIGLPEEGLIVLYALARKFVVLTISSAGTCWSVEEERMIKAYLLMDITKDYPPTLFVHMPKDEASKQQIDANLRFLKEEGIDVAEVKCMEFPLSPNFLADRIPGESKPIAKRPGDEGSEYHSINRTSTDSRQEKKRYNLHCTC</sequence>
<dbReference type="PANTHER" id="PTHR35128">
    <property type="entry name" value="SECRETION-REGULATING GUANINE NUCLEOTIDE EXCHANGE FACTOR"/>
    <property type="match status" value="1"/>
</dbReference>
<evidence type="ECO:0000313" key="3">
    <source>
        <dbReference type="Proteomes" id="UP000306102"/>
    </source>
</evidence>
<comment type="caution">
    <text evidence="2">The sequence shown here is derived from an EMBL/GenBank/DDBJ whole genome shotgun (WGS) entry which is preliminary data.</text>
</comment>
<feature type="region of interest" description="Disordered" evidence="1">
    <location>
        <begin position="178"/>
        <end position="208"/>
    </location>
</feature>
<dbReference type="PANTHER" id="PTHR35128:SF1">
    <property type="entry name" value="SECRETION-REGULATING GUANINE NUCLEOTIDE EXCHANGE FACTOR"/>
    <property type="match status" value="1"/>
</dbReference>
<protein>
    <submittedName>
        <fullName evidence="2">Uncharacterized protein</fullName>
    </submittedName>
</protein>
<evidence type="ECO:0000313" key="2">
    <source>
        <dbReference type="EMBL" id="THG23656.1"/>
    </source>
</evidence>
<accession>A0A4S4F4A8</accession>